<evidence type="ECO:0000313" key="2">
    <source>
        <dbReference type="EMBL" id="SDG39301.1"/>
    </source>
</evidence>
<dbReference type="Pfam" id="PF01609">
    <property type="entry name" value="DDE_Tnp_1"/>
    <property type="match status" value="1"/>
</dbReference>
<dbReference type="OrthoDB" id="290600at2157"/>
<accession>A0A1G7TVZ1</accession>
<dbReference type="EMBL" id="FNBK01000031">
    <property type="protein sequence ID" value="SDG39301.1"/>
    <property type="molecule type" value="Genomic_DNA"/>
</dbReference>
<feature type="domain" description="Transposase IS4-like" evidence="1">
    <location>
        <begin position="135"/>
        <end position="310"/>
    </location>
</feature>
<evidence type="ECO:0000313" key="3">
    <source>
        <dbReference type="Proteomes" id="UP000199076"/>
    </source>
</evidence>
<dbReference type="GO" id="GO:0003677">
    <property type="term" value="F:DNA binding"/>
    <property type="evidence" value="ECO:0007669"/>
    <property type="project" value="InterPro"/>
</dbReference>
<evidence type="ECO:0000259" key="1">
    <source>
        <dbReference type="Pfam" id="PF01609"/>
    </source>
</evidence>
<reference evidence="3" key="1">
    <citation type="submission" date="2016-10" db="EMBL/GenBank/DDBJ databases">
        <authorList>
            <person name="Varghese N."/>
            <person name="Submissions S."/>
        </authorList>
    </citation>
    <scope>NUCLEOTIDE SEQUENCE [LARGE SCALE GENOMIC DNA]</scope>
    <source>
        <strain evidence="3">IBRC-M 10760</strain>
    </source>
</reference>
<dbReference type="InterPro" id="IPR002559">
    <property type="entry name" value="Transposase_11"/>
</dbReference>
<dbReference type="GO" id="GO:0006313">
    <property type="term" value="P:DNA transposition"/>
    <property type="evidence" value="ECO:0007669"/>
    <property type="project" value="InterPro"/>
</dbReference>
<name>A0A1G7TVZ1_9EURY</name>
<dbReference type="AlphaFoldDB" id="A0A1G7TVZ1"/>
<organism evidence="2 3">
    <name type="scientific">Halorientalis regularis</name>
    <dbReference type="NCBI Taxonomy" id="660518"/>
    <lineage>
        <taxon>Archaea</taxon>
        <taxon>Methanobacteriati</taxon>
        <taxon>Methanobacteriota</taxon>
        <taxon>Stenosarchaea group</taxon>
        <taxon>Halobacteria</taxon>
        <taxon>Halobacteriales</taxon>
        <taxon>Haloarculaceae</taxon>
        <taxon>Halorientalis</taxon>
    </lineage>
</organism>
<dbReference type="RefSeq" id="WP_092695677.1">
    <property type="nucleotide sequence ID" value="NZ_FNBK01000031.1"/>
</dbReference>
<gene>
    <name evidence="2" type="ORF">SAMN05216218_1315</name>
</gene>
<protein>
    <submittedName>
        <fullName evidence="2">Transposase DDE domain-containing protein</fullName>
    </submittedName>
</protein>
<sequence length="332" mass="37868">MSTTSSVLPDNATVEQVFKTLDTETTALFEQLDLSFLTDYPVFAPDPRGRTRVHEPPELLKGVIHCFYSDIYGPRPMARELHNEDVWRQCGFERPPSRRTLSRFIADFELVAEDVFLELVHELAEQVPLGKLFRIDGTDIPVDHRDEDAEWNYDHAEDDYYYGYGCCVVTAANNIPVAAAFTPAKKVDQETAMRVTRDALAVESPRWMIGDSEFDMLEWHDHLLAQAVVPIAPYNPRNTNDPLDIDYRVEERIKEHSETVRLWQKQLEETYSYRSQVETAIGVCKDLGLGTPRVRGRVRVKAHVFLALCLRLAVALANHHRGNDVASPTITL</sequence>
<dbReference type="GO" id="GO:0004803">
    <property type="term" value="F:transposase activity"/>
    <property type="evidence" value="ECO:0007669"/>
    <property type="project" value="InterPro"/>
</dbReference>
<keyword evidence="3" id="KW-1185">Reference proteome</keyword>
<dbReference type="STRING" id="660518.SAMN05216218_1315"/>
<dbReference type="Proteomes" id="UP000199076">
    <property type="component" value="Unassembled WGS sequence"/>
</dbReference>
<proteinExistence type="predicted"/>